<reference evidence="1 2" key="1">
    <citation type="submission" date="2007-11" db="EMBL/GenBank/DDBJ databases">
        <title>Complete sequence of chromosome of Shewanella baltica OS195.</title>
        <authorList>
            <consortium name="US DOE Joint Genome Institute"/>
            <person name="Copeland A."/>
            <person name="Lucas S."/>
            <person name="Lapidus A."/>
            <person name="Barry K."/>
            <person name="Glavina del Rio T."/>
            <person name="Dalin E."/>
            <person name="Tice H."/>
            <person name="Pitluck S."/>
            <person name="Chain P."/>
            <person name="Malfatti S."/>
            <person name="Shin M."/>
            <person name="Vergez L."/>
            <person name="Schmutz J."/>
            <person name="Larimer F."/>
            <person name="Land M."/>
            <person name="Hauser L."/>
            <person name="Kyrpides N."/>
            <person name="Kim E."/>
            <person name="Brettar I."/>
            <person name="Rodrigues J."/>
            <person name="Konstantinidis K."/>
            <person name="Klappenbach J."/>
            <person name="Hofle M."/>
            <person name="Tiedje J."/>
            <person name="Richardson P."/>
        </authorList>
    </citation>
    <scope>NUCLEOTIDE SEQUENCE [LARGE SCALE GENOMIC DNA]</scope>
    <source>
        <strain evidence="1 2">OS195</strain>
    </source>
</reference>
<dbReference type="HOGENOM" id="CLU_885338_0_0_6"/>
<proteinExistence type="predicted"/>
<evidence type="ECO:0000313" key="1">
    <source>
        <dbReference type="EMBL" id="ABX49321.1"/>
    </source>
</evidence>
<sequence>MGLPVTVYRWDDAGAPQMSKGVRPSELINVLKKCLVDGYGSKSGAGWSVPFEDEATQQVVFRNSTLLGSGGFVKFWPKSAGDALQATIFFQSATLLSSLKQSWESTSNRGWRCATGNSALAYKWVIIATAASFYLFTHGDSPVDKTPFNTSIMLSFFVGDIHSVIPNDFNRFITYSYPSNTDAIDSTTPDWSYGIGYISNGTPVAKMHQTDGTDNPKQMVISLSSDTFQTTRITALPSDGLAMLFTPARIQASSINPSSNSSTFLDSTGQNMCNSNLHPAFRGYLPGMLQSSFTGYCDSLLPLIRTVNGVAFYHLPINHVGAGNLWISTGDWYE</sequence>
<dbReference type="RefSeq" id="WP_012197092.1">
    <property type="nucleotide sequence ID" value="NC_009997.1"/>
</dbReference>
<evidence type="ECO:0000313" key="2">
    <source>
        <dbReference type="Proteomes" id="UP000000770"/>
    </source>
</evidence>
<dbReference type="Proteomes" id="UP000000770">
    <property type="component" value="Chromosome"/>
</dbReference>
<dbReference type="GeneID" id="11774757"/>
<organism evidence="1 2">
    <name type="scientific">Shewanella baltica (strain OS195)</name>
    <dbReference type="NCBI Taxonomy" id="399599"/>
    <lineage>
        <taxon>Bacteria</taxon>
        <taxon>Pseudomonadati</taxon>
        <taxon>Pseudomonadota</taxon>
        <taxon>Gammaproteobacteria</taxon>
        <taxon>Alteromonadales</taxon>
        <taxon>Shewanellaceae</taxon>
        <taxon>Shewanella</taxon>
    </lineage>
</organism>
<gene>
    <name evidence="1" type="ordered locus">Sbal195_2152</name>
</gene>
<dbReference type="KEGG" id="sbn:Sbal195_2152"/>
<name>A9L176_SHEB9</name>
<dbReference type="AlphaFoldDB" id="A9L176"/>
<dbReference type="EMBL" id="CP000891">
    <property type="protein sequence ID" value="ABX49321.1"/>
    <property type="molecule type" value="Genomic_DNA"/>
</dbReference>
<accession>A9L176</accession>
<protein>
    <submittedName>
        <fullName evidence="1">Uncharacterized protein</fullName>
    </submittedName>
</protein>